<dbReference type="PANTHER" id="PTHR30399:SF1">
    <property type="entry name" value="UTP PYROPHOSPHATASE"/>
    <property type="match status" value="1"/>
</dbReference>
<dbReference type="OrthoDB" id="9811177at2"/>
<dbReference type="STRING" id="926569.ANT_20790"/>
<dbReference type="Gene3D" id="3.30.2010.10">
    <property type="entry name" value="Metalloproteases ('zincins'), catalytic domain"/>
    <property type="match status" value="1"/>
</dbReference>
<dbReference type="InterPro" id="IPR002725">
    <property type="entry name" value="YgjP-like_metallopeptidase"/>
</dbReference>
<dbReference type="Pfam" id="PF01863">
    <property type="entry name" value="YgjP-like"/>
    <property type="match status" value="1"/>
</dbReference>
<dbReference type="KEGG" id="atm:ANT_20790"/>
<evidence type="ECO:0000313" key="2">
    <source>
        <dbReference type="EMBL" id="BAJ64105.1"/>
    </source>
</evidence>
<dbReference type="SUPFAM" id="SSF55486">
    <property type="entry name" value="Metalloproteases ('zincins'), catalytic domain"/>
    <property type="match status" value="1"/>
</dbReference>
<dbReference type="PANTHER" id="PTHR30399">
    <property type="entry name" value="UNCHARACTERIZED PROTEIN YGJP"/>
    <property type="match status" value="1"/>
</dbReference>
<evidence type="ECO:0000313" key="3">
    <source>
        <dbReference type="Proteomes" id="UP000008922"/>
    </source>
</evidence>
<dbReference type="InterPro" id="IPR053136">
    <property type="entry name" value="UTP_pyrophosphatase-like"/>
</dbReference>
<name>E8MXM4_ANATU</name>
<organism evidence="2 3">
    <name type="scientific">Anaerolinea thermophila (strain DSM 14523 / JCM 11388 / NBRC 100420 / UNI-1)</name>
    <dbReference type="NCBI Taxonomy" id="926569"/>
    <lineage>
        <taxon>Bacteria</taxon>
        <taxon>Bacillati</taxon>
        <taxon>Chloroflexota</taxon>
        <taxon>Anaerolineae</taxon>
        <taxon>Anaerolineales</taxon>
        <taxon>Anaerolineaceae</taxon>
        <taxon>Anaerolinea</taxon>
    </lineage>
</organism>
<gene>
    <name evidence="2" type="ordered locus">ANT_20790</name>
</gene>
<dbReference type="CDD" id="cd07344">
    <property type="entry name" value="M48_yhfN_like"/>
    <property type="match status" value="1"/>
</dbReference>
<protein>
    <recommendedName>
        <fullName evidence="1">YgjP-like metallopeptidase domain-containing protein</fullName>
    </recommendedName>
</protein>
<evidence type="ECO:0000259" key="1">
    <source>
        <dbReference type="Pfam" id="PF01863"/>
    </source>
</evidence>
<dbReference type="Proteomes" id="UP000008922">
    <property type="component" value="Chromosome"/>
</dbReference>
<dbReference type="eggNOG" id="COG1451">
    <property type="taxonomic scope" value="Bacteria"/>
</dbReference>
<proteinExistence type="predicted"/>
<dbReference type="EMBL" id="AP012029">
    <property type="protein sequence ID" value="BAJ64105.1"/>
    <property type="molecule type" value="Genomic_DNA"/>
</dbReference>
<reference evidence="2 3" key="1">
    <citation type="submission" date="2010-12" db="EMBL/GenBank/DDBJ databases">
        <title>Whole genome sequence of Anaerolinea thermophila UNI-1.</title>
        <authorList>
            <person name="Narita-Yamada S."/>
            <person name="Kishi E."/>
            <person name="Watanabe Y."/>
            <person name="Takasaki K."/>
            <person name="Ankai A."/>
            <person name="Oguchi A."/>
            <person name="Fukui S."/>
            <person name="Takahashi M."/>
            <person name="Yashiro I."/>
            <person name="Hosoyama A."/>
            <person name="Sekiguchi Y."/>
            <person name="Hanada S."/>
            <person name="Fujita N."/>
        </authorList>
    </citation>
    <scope>NUCLEOTIDE SEQUENCE [LARGE SCALE GENOMIC DNA]</scope>
    <source>
        <strain evidence="3">DSM 14523 / JCM 11388 / NBRC 100420 / UNI-1</strain>
    </source>
</reference>
<feature type="domain" description="YgjP-like metallopeptidase" evidence="1">
    <location>
        <begin position="12"/>
        <end position="215"/>
    </location>
</feature>
<dbReference type="AlphaFoldDB" id="E8MXM4"/>
<keyword evidence="3" id="KW-1185">Reference proteome</keyword>
<sequence length="222" mass="26495">MEAVQVVRSRRKTIAIEIHPDGRVILRLPLRYPKTKIPEILEQYRDWITEKVRKFQEQQRQIPEHKFVEGETFLYLGKEYPLHILEHASRALEWNEAGFWMLKTDSHHARKLFLAWYQEKALAYFTARAKHFDKKFTDKPYQIKLSNARTRWGTCSTRGILRLSWRIIMAPPEIVDNVIVHELAHFLHQNHSRAFWEAVAAECPNYKQARAWLRNFGHLLAI</sequence>
<dbReference type="HOGENOM" id="CLU_065947_2_2_0"/>
<dbReference type="RefSeq" id="WP_013560475.1">
    <property type="nucleotide sequence ID" value="NC_014960.1"/>
</dbReference>
<accession>E8MXM4</accession>
<dbReference type="InParanoid" id="E8MXM4"/>